<organism evidence="1 2">
    <name type="scientific">Kibdelosporangium aridum</name>
    <dbReference type="NCBI Taxonomy" id="2030"/>
    <lineage>
        <taxon>Bacteria</taxon>
        <taxon>Bacillati</taxon>
        <taxon>Actinomycetota</taxon>
        <taxon>Actinomycetes</taxon>
        <taxon>Pseudonocardiales</taxon>
        <taxon>Pseudonocardiaceae</taxon>
        <taxon>Kibdelosporangium</taxon>
    </lineage>
</organism>
<sequence>MPYKVCPTCDGSGLVAPEGVDEPIDCKTCEGEGFIVADDDKEDDE</sequence>
<evidence type="ECO:0000313" key="2">
    <source>
        <dbReference type="Proteomes" id="UP000192674"/>
    </source>
</evidence>
<dbReference type="AlphaFoldDB" id="A0A1W2EYC3"/>
<dbReference type="OrthoDB" id="3531627at2"/>
<dbReference type="Proteomes" id="UP000192674">
    <property type="component" value="Unassembled WGS sequence"/>
</dbReference>
<keyword evidence="2" id="KW-1185">Reference proteome</keyword>
<dbReference type="InterPro" id="IPR036410">
    <property type="entry name" value="HSP_DnaJ_Cys-rich_dom_sf"/>
</dbReference>
<accession>A0A1W2EYC3</accession>
<reference evidence="1 2" key="1">
    <citation type="submission" date="2017-04" db="EMBL/GenBank/DDBJ databases">
        <authorList>
            <person name="Afonso C.L."/>
            <person name="Miller P.J."/>
            <person name="Scott M.A."/>
            <person name="Spackman E."/>
            <person name="Goraichik I."/>
            <person name="Dimitrov K.M."/>
            <person name="Suarez D.L."/>
            <person name="Swayne D.E."/>
        </authorList>
    </citation>
    <scope>NUCLEOTIDE SEQUENCE [LARGE SCALE GENOMIC DNA]</scope>
    <source>
        <strain evidence="1 2">DSM 43828</strain>
    </source>
</reference>
<protein>
    <recommendedName>
        <fullName evidence="3">Molecular chaperone DnaJ</fullName>
    </recommendedName>
</protein>
<dbReference type="SUPFAM" id="SSF57938">
    <property type="entry name" value="DnaJ/Hsp40 cysteine-rich domain"/>
    <property type="match status" value="1"/>
</dbReference>
<proteinExistence type="predicted"/>
<gene>
    <name evidence="1" type="ORF">SAMN05661093_05091</name>
</gene>
<evidence type="ECO:0008006" key="3">
    <source>
        <dbReference type="Google" id="ProtNLM"/>
    </source>
</evidence>
<evidence type="ECO:0000313" key="1">
    <source>
        <dbReference type="EMBL" id="SMD14664.1"/>
    </source>
</evidence>
<dbReference type="EMBL" id="FWXV01000004">
    <property type="protein sequence ID" value="SMD14664.1"/>
    <property type="molecule type" value="Genomic_DNA"/>
</dbReference>
<name>A0A1W2EYC3_KIBAR</name>
<dbReference type="Gene3D" id="6.20.20.10">
    <property type="match status" value="1"/>
</dbReference>
<dbReference type="RefSeq" id="WP_160096680.1">
    <property type="nucleotide sequence ID" value="NZ_FWXV01000004.1"/>
</dbReference>